<keyword evidence="1" id="KW-0645">Protease</keyword>
<evidence type="ECO:0000256" key="5">
    <source>
        <dbReference type="ARBA" id="ARBA00023163"/>
    </source>
</evidence>
<dbReference type="RefSeq" id="WP_377801405.1">
    <property type="nucleotide sequence ID" value="NZ_JBHSLW010000067.1"/>
</dbReference>
<dbReference type="SMART" id="SM00530">
    <property type="entry name" value="HTH_XRE"/>
    <property type="match status" value="1"/>
</dbReference>
<dbReference type="InterPro" id="IPR001387">
    <property type="entry name" value="Cro/C1-type_HTH"/>
</dbReference>
<evidence type="ECO:0000256" key="1">
    <source>
        <dbReference type="ARBA" id="ARBA00022670"/>
    </source>
</evidence>
<evidence type="ECO:0000256" key="2">
    <source>
        <dbReference type="ARBA" id="ARBA00022801"/>
    </source>
</evidence>
<dbReference type="PROSITE" id="PS50943">
    <property type="entry name" value="HTH_CROC1"/>
    <property type="match status" value="1"/>
</dbReference>
<dbReference type="Pfam" id="PF00717">
    <property type="entry name" value="Peptidase_S24"/>
    <property type="match status" value="1"/>
</dbReference>
<dbReference type="InterPro" id="IPR010982">
    <property type="entry name" value="Lambda_DNA-bd_dom_sf"/>
</dbReference>
<dbReference type="Gene3D" id="2.10.109.10">
    <property type="entry name" value="Umud Fragment, subunit A"/>
    <property type="match status" value="1"/>
</dbReference>
<reference evidence="8" key="1">
    <citation type="journal article" date="2019" name="Int. J. Syst. Evol. Microbiol.">
        <title>The Global Catalogue of Microorganisms (GCM) 10K type strain sequencing project: providing services to taxonomists for standard genome sequencing and annotation.</title>
        <authorList>
            <consortium name="The Broad Institute Genomics Platform"/>
            <consortium name="The Broad Institute Genome Sequencing Center for Infectious Disease"/>
            <person name="Wu L."/>
            <person name="Ma J."/>
        </authorList>
    </citation>
    <scope>NUCLEOTIDE SEQUENCE [LARGE SCALE GENOMIC DNA]</scope>
    <source>
        <strain evidence="8">NCAIM B.01391</strain>
    </source>
</reference>
<dbReference type="InterPro" id="IPR039418">
    <property type="entry name" value="LexA-like"/>
</dbReference>
<protein>
    <submittedName>
        <fullName evidence="7">Helix-turn-helix transcriptional regulator</fullName>
    </submittedName>
</protein>
<proteinExistence type="predicted"/>
<evidence type="ECO:0000313" key="8">
    <source>
        <dbReference type="Proteomes" id="UP001596053"/>
    </source>
</evidence>
<evidence type="ECO:0000256" key="3">
    <source>
        <dbReference type="ARBA" id="ARBA00023015"/>
    </source>
</evidence>
<dbReference type="InterPro" id="IPR036286">
    <property type="entry name" value="LexA/Signal_pep-like_sf"/>
</dbReference>
<dbReference type="SUPFAM" id="SSF47413">
    <property type="entry name" value="lambda repressor-like DNA-binding domains"/>
    <property type="match status" value="1"/>
</dbReference>
<dbReference type="PROSITE" id="PS00501">
    <property type="entry name" value="SPASE_I_1"/>
    <property type="match status" value="1"/>
</dbReference>
<keyword evidence="8" id="KW-1185">Reference proteome</keyword>
<dbReference type="Proteomes" id="UP001596053">
    <property type="component" value="Unassembled WGS sequence"/>
</dbReference>
<dbReference type="PANTHER" id="PTHR40661">
    <property type="match status" value="1"/>
</dbReference>
<dbReference type="CDD" id="cd06529">
    <property type="entry name" value="S24_LexA-like"/>
    <property type="match status" value="1"/>
</dbReference>
<evidence type="ECO:0000259" key="6">
    <source>
        <dbReference type="PROSITE" id="PS50943"/>
    </source>
</evidence>
<dbReference type="Pfam" id="PF13443">
    <property type="entry name" value="HTH_26"/>
    <property type="match status" value="1"/>
</dbReference>
<keyword evidence="2" id="KW-0378">Hydrolase</keyword>
<sequence length="244" mass="26725">MKQSPFRIALDRSKKTQADVVRLLGVNRQNVSRWYKGTVRFPREYADQVAQFLGTTADFLVFDRPLVGSFDPDEDLVQDPIDDAVADDAARRAARRKLRPGEVVERDVRGGLGPGGHATVVAVDGEIIDGVSSTWTLPQSYLHTELRAKEADVDIIPVDGDSMIPTLLPGDRVMIHRSSRAPSPDGVFAISDGIGISIKRIQLVRGSDPLQVRIISDNPLHTPDVIAASDLNVIGRVICKVTRM</sequence>
<keyword evidence="5" id="KW-0804">Transcription</keyword>
<dbReference type="InterPro" id="IPR015927">
    <property type="entry name" value="Peptidase_S24_S26A/B/C"/>
</dbReference>
<feature type="domain" description="HTH cro/C1-type" evidence="6">
    <location>
        <begin position="14"/>
        <end position="60"/>
    </location>
</feature>
<keyword evidence="4" id="KW-0238">DNA-binding</keyword>
<gene>
    <name evidence="7" type="ORF">ACFPOB_27215</name>
</gene>
<name>A0ABW0J157_9HYPH</name>
<dbReference type="SUPFAM" id="SSF51306">
    <property type="entry name" value="LexA/Signal peptidase"/>
    <property type="match status" value="1"/>
</dbReference>
<evidence type="ECO:0000313" key="7">
    <source>
        <dbReference type="EMBL" id="MFC5423240.1"/>
    </source>
</evidence>
<dbReference type="CDD" id="cd00093">
    <property type="entry name" value="HTH_XRE"/>
    <property type="match status" value="1"/>
</dbReference>
<dbReference type="EMBL" id="JBHSLW010000067">
    <property type="protein sequence ID" value="MFC5423240.1"/>
    <property type="molecule type" value="Genomic_DNA"/>
</dbReference>
<accession>A0ABW0J157</accession>
<comment type="caution">
    <text evidence="7">The sequence shown here is derived from an EMBL/GenBank/DDBJ whole genome shotgun (WGS) entry which is preliminary data.</text>
</comment>
<keyword evidence="3" id="KW-0805">Transcription regulation</keyword>
<evidence type="ECO:0000256" key="4">
    <source>
        <dbReference type="ARBA" id="ARBA00023125"/>
    </source>
</evidence>
<organism evidence="7 8">
    <name type="scientific">Bosea eneae</name>
    <dbReference type="NCBI Taxonomy" id="151454"/>
    <lineage>
        <taxon>Bacteria</taxon>
        <taxon>Pseudomonadati</taxon>
        <taxon>Pseudomonadota</taxon>
        <taxon>Alphaproteobacteria</taxon>
        <taxon>Hyphomicrobiales</taxon>
        <taxon>Boseaceae</taxon>
        <taxon>Bosea</taxon>
    </lineage>
</organism>
<dbReference type="InterPro" id="IPR019756">
    <property type="entry name" value="Pept_S26A_signal_pept_1_Ser-AS"/>
</dbReference>
<dbReference type="Gene3D" id="1.10.260.40">
    <property type="entry name" value="lambda repressor-like DNA-binding domains"/>
    <property type="match status" value="1"/>
</dbReference>
<dbReference type="PANTHER" id="PTHR40661:SF3">
    <property type="entry name" value="FELS-1 PROPHAGE TRANSCRIPTIONAL REGULATOR"/>
    <property type="match status" value="1"/>
</dbReference>